<name>A0A6A7AN56_9PLEO</name>
<protein>
    <recommendedName>
        <fullName evidence="1">DUF7587 domain-containing protein</fullName>
    </recommendedName>
</protein>
<dbReference type="InterPro" id="IPR056009">
    <property type="entry name" value="DUF7587"/>
</dbReference>
<proteinExistence type="predicted"/>
<organism evidence="2 3">
    <name type="scientific">Plenodomus tracheiphilus IPT5</name>
    <dbReference type="NCBI Taxonomy" id="1408161"/>
    <lineage>
        <taxon>Eukaryota</taxon>
        <taxon>Fungi</taxon>
        <taxon>Dikarya</taxon>
        <taxon>Ascomycota</taxon>
        <taxon>Pezizomycotina</taxon>
        <taxon>Dothideomycetes</taxon>
        <taxon>Pleosporomycetidae</taxon>
        <taxon>Pleosporales</taxon>
        <taxon>Pleosporineae</taxon>
        <taxon>Leptosphaeriaceae</taxon>
        <taxon>Plenodomus</taxon>
    </lineage>
</organism>
<sequence>MVLDSLADRLGDLHLSQPKELLFCPKGDKTRAKQSFPNNPRFLYRITTPKSRGQTTRSWTKSMDATLGRPSMNTDIFALDDNCAGEMINHHLRWERSKTDNLVSWASSPLFLLVYIFHLHANSGNRSSFDDISFCIIDTTQFEAGTFIRDMVLMDLYSPYSTRLQEMKELRLGEYYFGEYLSQGALNIEDKCQIVSASAMIKNGLLDLQPELKCYARWPECPRPPWAKPVVRLRKTLDDEKTCIDIENPIRAITNIVRLFEPGWKLPIAASLASCSSTCESSLQSFLNIDFTDDERRNFHTSKTKVFAYNMPEVRHFNTILVSISKRNI</sequence>
<reference evidence="2" key="1">
    <citation type="submission" date="2020-01" db="EMBL/GenBank/DDBJ databases">
        <authorList>
            <consortium name="DOE Joint Genome Institute"/>
            <person name="Haridas S."/>
            <person name="Albert R."/>
            <person name="Binder M."/>
            <person name="Bloem J."/>
            <person name="Labutti K."/>
            <person name="Salamov A."/>
            <person name="Andreopoulos B."/>
            <person name="Baker S.E."/>
            <person name="Barry K."/>
            <person name="Bills G."/>
            <person name="Bluhm B.H."/>
            <person name="Cannon C."/>
            <person name="Castanera R."/>
            <person name="Culley D.E."/>
            <person name="Daum C."/>
            <person name="Ezra D."/>
            <person name="Gonzalez J.B."/>
            <person name="Henrissat B."/>
            <person name="Kuo A."/>
            <person name="Liang C."/>
            <person name="Lipzen A."/>
            <person name="Lutzoni F."/>
            <person name="Magnuson J."/>
            <person name="Mondo S."/>
            <person name="Nolan M."/>
            <person name="Ohm R."/>
            <person name="Pangilinan J."/>
            <person name="Park H.-J."/>
            <person name="Ramirez L."/>
            <person name="Alfaro M."/>
            <person name="Sun H."/>
            <person name="Tritt A."/>
            <person name="Yoshinaga Y."/>
            <person name="Zwiers L.-H."/>
            <person name="Turgeon B.G."/>
            <person name="Goodwin S.B."/>
            <person name="Spatafora J.W."/>
            <person name="Crous P.W."/>
            <person name="Grigoriev I.V."/>
        </authorList>
    </citation>
    <scope>NUCLEOTIDE SEQUENCE</scope>
    <source>
        <strain evidence="2">IPT5</strain>
    </source>
</reference>
<evidence type="ECO:0000259" key="1">
    <source>
        <dbReference type="Pfam" id="PF24494"/>
    </source>
</evidence>
<gene>
    <name evidence="2" type="ORF">T440DRAFT_503007</name>
</gene>
<evidence type="ECO:0000313" key="3">
    <source>
        <dbReference type="Proteomes" id="UP000799423"/>
    </source>
</evidence>
<feature type="domain" description="DUF7587" evidence="1">
    <location>
        <begin position="39"/>
        <end position="152"/>
    </location>
</feature>
<keyword evidence="3" id="KW-1185">Reference proteome</keyword>
<accession>A0A6A7AN56</accession>
<dbReference type="OrthoDB" id="4152607at2759"/>
<dbReference type="Proteomes" id="UP000799423">
    <property type="component" value="Unassembled WGS sequence"/>
</dbReference>
<dbReference type="AlphaFoldDB" id="A0A6A7AN56"/>
<dbReference type="EMBL" id="MU006375">
    <property type="protein sequence ID" value="KAF2844502.1"/>
    <property type="molecule type" value="Genomic_DNA"/>
</dbReference>
<dbReference type="Pfam" id="PF24494">
    <property type="entry name" value="DUF7587"/>
    <property type="match status" value="1"/>
</dbReference>
<evidence type="ECO:0000313" key="2">
    <source>
        <dbReference type="EMBL" id="KAF2844502.1"/>
    </source>
</evidence>